<protein>
    <submittedName>
        <fullName evidence="1">Uncharacterized protein</fullName>
    </submittedName>
</protein>
<evidence type="ECO:0000313" key="1">
    <source>
        <dbReference type="EMBL" id="KAF0734423.1"/>
    </source>
</evidence>
<dbReference type="VEuPathDB" id="FungiDB:AeMF1_007456"/>
<dbReference type="EMBL" id="VJMJ01000114">
    <property type="protein sequence ID" value="KAF0734423.1"/>
    <property type="molecule type" value="Genomic_DNA"/>
</dbReference>
<evidence type="ECO:0000313" key="2">
    <source>
        <dbReference type="Proteomes" id="UP000481153"/>
    </source>
</evidence>
<dbReference type="AlphaFoldDB" id="A0A6G0X3Q7"/>
<gene>
    <name evidence="1" type="ORF">Ae201684_008883</name>
</gene>
<dbReference type="Proteomes" id="UP000481153">
    <property type="component" value="Unassembled WGS sequence"/>
</dbReference>
<comment type="caution">
    <text evidence="1">The sequence shown here is derived from an EMBL/GenBank/DDBJ whole genome shotgun (WGS) entry which is preliminary data.</text>
</comment>
<proteinExistence type="predicted"/>
<accession>A0A6G0X3Q7</accession>
<organism evidence="1 2">
    <name type="scientific">Aphanomyces euteiches</name>
    <dbReference type="NCBI Taxonomy" id="100861"/>
    <lineage>
        <taxon>Eukaryota</taxon>
        <taxon>Sar</taxon>
        <taxon>Stramenopiles</taxon>
        <taxon>Oomycota</taxon>
        <taxon>Saprolegniomycetes</taxon>
        <taxon>Saprolegniales</taxon>
        <taxon>Verrucalvaceae</taxon>
        <taxon>Aphanomyces</taxon>
    </lineage>
</organism>
<reference evidence="1 2" key="1">
    <citation type="submission" date="2019-07" db="EMBL/GenBank/DDBJ databases">
        <title>Genomics analysis of Aphanomyces spp. identifies a new class of oomycete effector associated with host adaptation.</title>
        <authorList>
            <person name="Gaulin E."/>
        </authorList>
    </citation>
    <scope>NUCLEOTIDE SEQUENCE [LARGE SCALE GENOMIC DNA]</scope>
    <source>
        <strain evidence="1 2">ATCC 201684</strain>
    </source>
</reference>
<name>A0A6G0X3Q7_9STRA</name>
<sequence length="106" mass="12383">MCRSRSTQTVRFDHLTYEEDAIGVTFFKSKTDQFGMERRDPKHVYANPYQPETCVFLALGIYLTCNPTITPEFVFPGVNQRDRFGKALQRLVETINERGRRNICML</sequence>
<keyword evidence="2" id="KW-1185">Reference proteome</keyword>